<evidence type="ECO:0000256" key="5">
    <source>
        <dbReference type="ARBA" id="ARBA00022944"/>
    </source>
</evidence>
<name>A0ABR7VHI6_VIRHA</name>
<evidence type="ECO:0000256" key="1">
    <source>
        <dbReference type="ARBA" id="ARBA00004202"/>
    </source>
</evidence>
<evidence type="ECO:0000256" key="3">
    <source>
        <dbReference type="ARBA" id="ARBA00022475"/>
    </source>
</evidence>
<dbReference type="InterPro" id="IPR007554">
    <property type="entry name" value="Glycerophosphate_synth"/>
</dbReference>
<dbReference type="PANTHER" id="PTHR37316:SF2">
    <property type="entry name" value="TEICHOIC ACID RIBITOL-PHOSPHATE POLYMERASE TARK"/>
    <property type="match status" value="1"/>
</dbReference>
<comment type="similarity">
    <text evidence="2">Belongs to the CDP-glycerol glycerophosphotransferase family.</text>
</comment>
<dbReference type="InterPro" id="IPR051612">
    <property type="entry name" value="Teichoic_Acid_Biosynth"/>
</dbReference>
<dbReference type="EMBL" id="JACWEZ010000001">
    <property type="protein sequence ID" value="MBD1221410.1"/>
    <property type="molecule type" value="Genomic_DNA"/>
</dbReference>
<protein>
    <submittedName>
        <fullName evidence="7">CDP-glycerol glycerophosphotransferase family protein</fullName>
    </submittedName>
</protein>
<dbReference type="Pfam" id="PF04464">
    <property type="entry name" value="Glyphos_transf"/>
    <property type="match status" value="1"/>
</dbReference>
<evidence type="ECO:0000313" key="7">
    <source>
        <dbReference type="EMBL" id="MBD1221410.1"/>
    </source>
</evidence>
<keyword evidence="3" id="KW-1003">Cell membrane</keyword>
<keyword evidence="6" id="KW-0472">Membrane</keyword>
<dbReference type="SUPFAM" id="SSF53756">
    <property type="entry name" value="UDP-Glycosyltransferase/glycogen phosphorylase"/>
    <property type="match status" value="1"/>
</dbReference>
<comment type="caution">
    <text evidence="7">The sequence shown here is derived from an EMBL/GenBank/DDBJ whole genome shotgun (WGS) entry which is preliminary data.</text>
</comment>
<keyword evidence="5" id="KW-0777">Teichoic acid biosynthesis</keyword>
<keyword evidence="8" id="KW-1185">Reference proteome</keyword>
<dbReference type="Proteomes" id="UP000621631">
    <property type="component" value="Unassembled WGS sequence"/>
</dbReference>
<dbReference type="Gene3D" id="3.40.50.12580">
    <property type="match status" value="1"/>
</dbReference>
<dbReference type="Gene3D" id="3.40.50.11820">
    <property type="match status" value="1"/>
</dbReference>
<evidence type="ECO:0000256" key="2">
    <source>
        <dbReference type="ARBA" id="ARBA00010488"/>
    </source>
</evidence>
<sequence>MFISSIDNKEAEIKRNIKVNNDITKLNIYGPYLDIEGYATVNGLSTNEEDRIRKTLLIIPKIDFDSYRQSYAEKYDYVDGLPVELTDDYILEKEMIQIPLSNCTLQEIYPGNDVEEKDELSGYKGNIDLSSIYQGKPLLAGEYDLYIKLEQMEIDKDDVKYEKIIPLSSARKFLGDKLYTTKLHYFSTKKVLKYNLLIVLDKYTKTLRFKNSLLQSYDPRELDSDSEVYEGKYIKAFKRRLFKLLYIIFCILPIKRDKIVFASDSRSELNGNFFFVYEELYKRNLDLDIKFLFNERINNKKSIFDLFYIAFNFATSKIIVLDDFYPLIYPLRIRKKADLVQIWHAAGAFKTFGFSRLGRPGGPSPRSKNHRNYTKVAVSSEGVRKNYAEGFGVPVENVYATGVARSDIFFDEEYKKYVVDKLHQIYPFIKDKKVILFAPTFRGNGQASAHYPFEVLNLKKLYEQLHDEYVFLFKIHPFVQNKLDIPYEFADFFYDLSDYREVNDLLLITDLLITDYSSVCFEYALLNKPMLFFAYDVEEYIQERDFYYNYFDFIPGPLVKTTEELLKTIENENFEMEKIQPFVQYFFGDTLGKASQKVVDELIIPSLEDQEDHKDNLEKLPIPTSRIELFERSIAEKDE</sequence>
<keyword evidence="4" id="KW-0808">Transferase</keyword>
<dbReference type="RefSeq" id="WP_189776859.1">
    <property type="nucleotide sequence ID" value="NZ_JACWEZ010000001.1"/>
</dbReference>
<evidence type="ECO:0000313" key="8">
    <source>
        <dbReference type="Proteomes" id="UP000621631"/>
    </source>
</evidence>
<evidence type="ECO:0000256" key="4">
    <source>
        <dbReference type="ARBA" id="ARBA00022679"/>
    </source>
</evidence>
<comment type="subcellular location">
    <subcellularLocation>
        <location evidence="1">Cell membrane</location>
        <topology evidence="1">Peripheral membrane protein</topology>
    </subcellularLocation>
</comment>
<accession>A0ABR7VHI6</accession>
<gene>
    <name evidence="7" type="ORF">IC602_02150</name>
</gene>
<dbReference type="InterPro" id="IPR043149">
    <property type="entry name" value="TagF_N"/>
</dbReference>
<reference evidence="7 8" key="1">
    <citation type="submission" date="2020-09" db="EMBL/GenBank/DDBJ databases">
        <title>Draft Genome Sequences of Oil-Oxidizing Bacteria Halomonas titanicae, Marinobacter lutaoensis, and Virgibacillus halodenitrificans Isolated from Highly Saline Environments.</title>
        <authorList>
            <person name="Grouzdev D.S."/>
            <person name="Sokolova D.S."/>
            <person name="Semenova E.M."/>
            <person name="Borzenkov I.A."/>
            <person name="Bidzhieva S.K."/>
            <person name="Poltaraus A.B."/>
            <person name="Nazina T.N."/>
        </authorList>
    </citation>
    <scope>NUCLEOTIDE SEQUENCE [LARGE SCALE GENOMIC DNA]</scope>
    <source>
        <strain evidence="7 8">VKM B-3472D</strain>
    </source>
</reference>
<dbReference type="InterPro" id="IPR043148">
    <property type="entry name" value="TagF_C"/>
</dbReference>
<dbReference type="PANTHER" id="PTHR37316">
    <property type="entry name" value="TEICHOIC ACID GLYCEROL-PHOSPHATE PRIMASE"/>
    <property type="match status" value="1"/>
</dbReference>
<proteinExistence type="inferred from homology"/>
<evidence type="ECO:0000256" key="6">
    <source>
        <dbReference type="ARBA" id="ARBA00023136"/>
    </source>
</evidence>
<organism evidence="7 8">
    <name type="scientific">Virgibacillus halodenitrificans</name>
    <name type="common">Bacillus halodenitrificans</name>
    <dbReference type="NCBI Taxonomy" id="1482"/>
    <lineage>
        <taxon>Bacteria</taxon>
        <taxon>Bacillati</taxon>
        <taxon>Bacillota</taxon>
        <taxon>Bacilli</taxon>
        <taxon>Bacillales</taxon>
        <taxon>Bacillaceae</taxon>
        <taxon>Virgibacillus</taxon>
    </lineage>
</organism>